<dbReference type="STRING" id="1125712.HMPREF1316_0844"/>
<feature type="domain" description="PRC-barrel" evidence="1">
    <location>
        <begin position="103"/>
        <end position="168"/>
    </location>
</feature>
<dbReference type="PATRIC" id="fig|1125712.3.peg.2511"/>
<dbReference type="OrthoDB" id="3171933at2"/>
<evidence type="ECO:0000313" key="3">
    <source>
        <dbReference type="Proteomes" id="UP000016638"/>
    </source>
</evidence>
<sequence length="238" mass="25436">MAHLSDYIRQKAFVPKGKGGKAKLKRLGRLHMTVFSPKGDTVVGFLIRRPDVMGMVRRPDVFVALDSLSKAEDGFQVSDERGAIDDTARRRLGIDWDRCLMWEGMDAVTVDGGTLGHVSDAEFDPATGKVSLFCVGDGGVAESLVGTVRIPAAQVRGYGDGMMVVANKARDHRPSGGVAGKAGTAYAKAKAQGAQTAKRADDVASRAVDKGSKALGRQLGKTKGMFGSFMDEYRRASR</sequence>
<dbReference type="Gene3D" id="2.30.30.240">
    <property type="entry name" value="PRC-barrel domain"/>
    <property type="match status" value="1"/>
</dbReference>
<dbReference type="InterPro" id="IPR011033">
    <property type="entry name" value="PRC_barrel-like_sf"/>
</dbReference>
<accession>U2THL8</accession>
<evidence type="ECO:0000259" key="1">
    <source>
        <dbReference type="Pfam" id="PF05239"/>
    </source>
</evidence>
<dbReference type="Pfam" id="PF05239">
    <property type="entry name" value="PRC"/>
    <property type="match status" value="1"/>
</dbReference>
<protein>
    <submittedName>
        <fullName evidence="2">PRC-barrel domain protein</fullName>
    </submittedName>
</protein>
<proteinExistence type="predicted"/>
<dbReference type="RefSeq" id="WP_021727350.1">
    <property type="nucleotide sequence ID" value="NZ_AWEZ01000073.1"/>
</dbReference>
<name>U2THL8_9ACTN</name>
<dbReference type="InterPro" id="IPR027275">
    <property type="entry name" value="PRC-brl_dom"/>
</dbReference>
<organism evidence="2 3">
    <name type="scientific">Olsenella profusa F0195</name>
    <dbReference type="NCBI Taxonomy" id="1125712"/>
    <lineage>
        <taxon>Bacteria</taxon>
        <taxon>Bacillati</taxon>
        <taxon>Actinomycetota</taxon>
        <taxon>Coriobacteriia</taxon>
        <taxon>Coriobacteriales</taxon>
        <taxon>Atopobiaceae</taxon>
        <taxon>Olsenella</taxon>
    </lineage>
</organism>
<evidence type="ECO:0000313" key="2">
    <source>
        <dbReference type="EMBL" id="ERL05965.1"/>
    </source>
</evidence>
<gene>
    <name evidence="2" type="ORF">HMPREF1316_0844</name>
</gene>
<dbReference type="SUPFAM" id="SSF50346">
    <property type="entry name" value="PRC-barrel domain"/>
    <property type="match status" value="1"/>
</dbReference>
<keyword evidence="3" id="KW-1185">Reference proteome</keyword>
<dbReference type="EMBL" id="AWEZ01000073">
    <property type="protein sequence ID" value="ERL05965.1"/>
    <property type="molecule type" value="Genomic_DNA"/>
</dbReference>
<dbReference type="Proteomes" id="UP000016638">
    <property type="component" value="Unassembled WGS sequence"/>
</dbReference>
<comment type="caution">
    <text evidence="2">The sequence shown here is derived from an EMBL/GenBank/DDBJ whole genome shotgun (WGS) entry which is preliminary data.</text>
</comment>
<dbReference type="eggNOG" id="COG3881">
    <property type="taxonomic scope" value="Bacteria"/>
</dbReference>
<dbReference type="AlphaFoldDB" id="U2THL8"/>
<reference evidence="2 3" key="1">
    <citation type="submission" date="2013-08" db="EMBL/GenBank/DDBJ databases">
        <authorList>
            <person name="Durkin A.S."/>
            <person name="Haft D.R."/>
            <person name="McCorrison J."/>
            <person name="Torralba M."/>
            <person name="Gillis M."/>
            <person name="Haft D.H."/>
            <person name="Methe B."/>
            <person name="Sutton G."/>
            <person name="Nelson K.E."/>
        </authorList>
    </citation>
    <scope>NUCLEOTIDE SEQUENCE [LARGE SCALE GENOMIC DNA]</scope>
    <source>
        <strain evidence="2 3">F0195</strain>
    </source>
</reference>